<evidence type="ECO:0000313" key="2">
    <source>
        <dbReference type="EMBL" id="MBC1615450.1"/>
    </source>
</evidence>
<dbReference type="AlphaFoldDB" id="A0A842AGR1"/>
<evidence type="ECO:0000313" key="3">
    <source>
        <dbReference type="Proteomes" id="UP000574104"/>
    </source>
</evidence>
<name>A0A842AGR1_9LIST</name>
<reference evidence="2 3" key="1">
    <citation type="submission" date="2020-03" db="EMBL/GenBank/DDBJ databases">
        <title>Soil Listeria distribution.</title>
        <authorList>
            <person name="Liao J."/>
            <person name="Wiedmann M."/>
        </authorList>
    </citation>
    <scope>NUCLEOTIDE SEQUENCE [LARGE SCALE GENOMIC DNA]</scope>
    <source>
        <strain evidence="2 3">FSL L7-1299</strain>
    </source>
</reference>
<comment type="caution">
    <text evidence="2">The sequence shown here is derived from an EMBL/GenBank/DDBJ whole genome shotgun (WGS) entry which is preliminary data.</text>
</comment>
<sequence length="62" mass="6590">MANIKVKVIDGIVDGISAGNEVTIDEVHVERLVKAGFIAQPEEAEAETEAPAKKATTKKKAE</sequence>
<dbReference type="EMBL" id="JAARSH010000002">
    <property type="protein sequence ID" value="MBC1615450.1"/>
    <property type="molecule type" value="Genomic_DNA"/>
</dbReference>
<feature type="region of interest" description="Disordered" evidence="1">
    <location>
        <begin position="40"/>
        <end position="62"/>
    </location>
</feature>
<dbReference type="RefSeq" id="WP_185434331.1">
    <property type="nucleotide sequence ID" value="NZ_JAARSH010000002.1"/>
</dbReference>
<dbReference type="Proteomes" id="UP000574104">
    <property type="component" value="Unassembled WGS sequence"/>
</dbReference>
<accession>A0A842AGR1</accession>
<protein>
    <submittedName>
        <fullName evidence="2">Uncharacterized protein</fullName>
    </submittedName>
</protein>
<organism evidence="2 3">
    <name type="scientific">Listeria booriae</name>
    <dbReference type="NCBI Taxonomy" id="1552123"/>
    <lineage>
        <taxon>Bacteria</taxon>
        <taxon>Bacillati</taxon>
        <taxon>Bacillota</taxon>
        <taxon>Bacilli</taxon>
        <taxon>Bacillales</taxon>
        <taxon>Listeriaceae</taxon>
        <taxon>Listeria</taxon>
    </lineage>
</organism>
<evidence type="ECO:0000256" key="1">
    <source>
        <dbReference type="SAM" id="MobiDB-lite"/>
    </source>
</evidence>
<gene>
    <name evidence="2" type="ORF">HB904_04590</name>
</gene>
<proteinExistence type="predicted"/>